<keyword evidence="12" id="KW-1185">Reference proteome</keyword>
<feature type="domain" description="Flagellar basal-body/hook protein C-terminal" evidence="9">
    <location>
        <begin position="541"/>
        <end position="580"/>
    </location>
</feature>
<dbReference type="InterPro" id="IPR002371">
    <property type="entry name" value="FlgK"/>
</dbReference>
<keyword evidence="6 7" id="KW-0975">Bacterial flagellum</keyword>
<dbReference type="InterPro" id="IPR053927">
    <property type="entry name" value="FlgK_helical"/>
</dbReference>
<protein>
    <recommendedName>
        <fullName evidence="4 7">Flagellar hook-associated protein 1</fullName>
        <shortName evidence="7">HAP1</shortName>
    </recommendedName>
</protein>
<dbReference type="GO" id="GO:0005576">
    <property type="term" value="C:extracellular region"/>
    <property type="evidence" value="ECO:0007669"/>
    <property type="project" value="UniProtKB-SubCell"/>
</dbReference>
<dbReference type="PANTHER" id="PTHR30033:SF1">
    <property type="entry name" value="FLAGELLAR HOOK-ASSOCIATED PROTEIN 1"/>
    <property type="match status" value="1"/>
</dbReference>
<evidence type="ECO:0000313" key="11">
    <source>
        <dbReference type="EMBL" id="KIX13537.1"/>
    </source>
</evidence>
<dbReference type="Pfam" id="PF00460">
    <property type="entry name" value="Flg_bb_rod"/>
    <property type="match status" value="1"/>
</dbReference>
<proteinExistence type="inferred from homology"/>
<evidence type="ECO:0000256" key="3">
    <source>
        <dbReference type="ARBA" id="ARBA00009677"/>
    </source>
</evidence>
<evidence type="ECO:0000256" key="4">
    <source>
        <dbReference type="ARBA" id="ARBA00016244"/>
    </source>
</evidence>
<dbReference type="OrthoDB" id="9802553at2"/>
<evidence type="ECO:0000256" key="7">
    <source>
        <dbReference type="RuleBase" id="RU362065"/>
    </source>
</evidence>
<evidence type="ECO:0000259" key="8">
    <source>
        <dbReference type="Pfam" id="PF00460"/>
    </source>
</evidence>
<dbReference type="FunCoup" id="A0A0D2GF66">
    <property type="interactions" value="100"/>
</dbReference>
<dbReference type="NCBIfam" id="TIGR02492">
    <property type="entry name" value="flgK_ends"/>
    <property type="match status" value="1"/>
</dbReference>
<comment type="caution">
    <text evidence="11">The sequence shown here is derived from an EMBL/GenBank/DDBJ whole genome shotgun (WGS) entry which is preliminary data.</text>
</comment>
<evidence type="ECO:0000256" key="5">
    <source>
        <dbReference type="ARBA" id="ARBA00022525"/>
    </source>
</evidence>
<comment type="subcellular location">
    <subcellularLocation>
        <location evidence="1 7">Bacterial flagellum</location>
    </subcellularLocation>
    <subcellularLocation>
        <location evidence="2 7">Secreted</location>
    </subcellularLocation>
</comment>
<evidence type="ECO:0000259" key="10">
    <source>
        <dbReference type="Pfam" id="PF22638"/>
    </source>
</evidence>
<dbReference type="AlphaFoldDB" id="A0A0D2GF66"/>
<dbReference type="PATRIC" id="fig|1429043.3.peg.2910"/>
<reference evidence="11 12" key="1">
    <citation type="submission" date="2013-11" db="EMBL/GenBank/DDBJ databases">
        <title>Metagenomic analysis of a methanogenic consortium involved in long chain n-alkane degradation.</title>
        <authorList>
            <person name="Davidova I.A."/>
            <person name="Callaghan A.V."/>
            <person name="Wawrik B."/>
            <person name="Pruitt S."/>
            <person name="Marks C."/>
            <person name="Duncan K.E."/>
            <person name="Suflita J.M."/>
        </authorList>
    </citation>
    <scope>NUCLEOTIDE SEQUENCE [LARGE SCALE GENOMIC DNA]</scope>
    <source>
        <strain evidence="11 12">SPR</strain>
    </source>
</reference>
<dbReference type="EMBL" id="AZAC01000015">
    <property type="protein sequence ID" value="KIX13537.1"/>
    <property type="molecule type" value="Genomic_DNA"/>
</dbReference>
<evidence type="ECO:0000313" key="12">
    <source>
        <dbReference type="Proteomes" id="UP000032233"/>
    </source>
</evidence>
<dbReference type="InterPro" id="IPR010930">
    <property type="entry name" value="Flg_bb/hook_C_dom"/>
</dbReference>
<dbReference type="GO" id="GO:0044780">
    <property type="term" value="P:bacterial-type flagellum assembly"/>
    <property type="evidence" value="ECO:0007669"/>
    <property type="project" value="InterPro"/>
</dbReference>
<comment type="similarity">
    <text evidence="3 7">Belongs to the flagella basal body rod proteins family.</text>
</comment>
<accession>A0A0D2GF66</accession>
<dbReference type="SUPFAM" id="SSF64518">
    <property type="entry name" value="Phase 1 flagellin"/>
    <property type="match status" value="1"/>
</dbReference>
<dbReference type="GO" id="GO:0005198">
    <property type="term" value="F:structural molecule activity"/>
    <property type="evidence" value="ECO:0007669"/>
    <property type="project" value="UniProtKB-UniRule"/>
</dbReference>
<dbReference type="PANTHER" id="PTHR30033">
    <property type="entry name" value="FLAGELLAR HOOK-ASSOCIATED PROTEIN 1"/>
    <property type="match status" value="1"/>
</dbReference>
<evidence type="ECO:0000256" key="6">
    <source>
        <dbReference type="ARBA" id="ARBA00023143"/>
    </source>
</evidence>
<dbReference type="GO" id="GO:0009424">
    <property type="term" value="C:bacterial-type flagellum hook"/>
    <property type="evidence" value="ECO:0007669"/>
    <property type="project" value="UniProtKB-UniRule"/>
</dbReference>
<dbReference type="RefSeq" id="WP_044349243.1">
    <property type="nucleotide sequence ID" value="NZ_AZAC01000015.1"/>
</dbReference>
<dbReference type="STRING" id="1429043.X474_13710"/>
<dbReference type="Pfam" id="PF06429">
    <property type="entry name" value="Flg_bbr_C"/>
    <property type="match status" value="1"/>
</dbReference>
<evidence type="ECO:0000256" key="2">
    <source>
        <dbReference type="ARBA" id="ARBA00004613"/>
    </source>
</evidence>
<feature type="domain" description="Flagellar basal body rod protein N-terminal" evidence="8">
    <location>
        <begin position="10"/>
        <end position="37"/>
    </location>
</feature>
<dbReference type="InParanoid" id="A0A0D2GF66"/>
<evidence type="ECO:0000256" key="1">
    <source>
        <dbReference type="ARBA" id="ARBA00004365"/>
    </source>
</evidence>
<dbReference type="InterPro" id="IPR001444">
    <property type="entry name" value="Flag_bb_rod_N"/>
</dbReference>
<organism evidence="11 12">
    <name type="scientific">Dethiosulfatarculus sandiegensis</name>
    <dbReference type="NCBI Taxonomy" id="1429043"/>
    <lineage>
        <taxon>Bacteria</taxon>
        <taxon>Pseudomonadati</taxon>
        <taxon>Thermodesulfobacteriota</taxon>
        <taxon>Desulfarculia</taxon>
        <taxon>Desulfarculales</taxon>
        <taxon>Desulfarculaceae</taxon>
        <taxon>Dethiosulfatarculus</taxon>
    </lineage>
</organism>
<dbReference type="Pfam" id="PF22638">
    <property type="entry name" value="FlgK_D1"/>
    <property type="match status" value="1"/>
</dbReference>
<evidence type="ECO:0000259" key="9">
    <source>
        <dbReference type="Pfam" id="PF06429"/>
    </source>
</evidence>
<gene>
    <name evidence="7" type="primary">flgK</name>
    <name evidence="11" type="ORF">X474_13710</name>
</gene>
<dbReference type="Proteomes" id="UP000032233">
    <property type="component" value="Unassembled WGS sequence"/>
</dbReference>
<keyword evidence="5 7" id="KW-0964">Secreted</keyword>
<dbReference type="PRINTS" id="PR01005">
    <property type="entry name" value="FLGHOOKAP1"/>
</dbReference>
<feature type="domain" description="Flagellar hook-associated protein FlgK helical" evidence="10">
    <location>
        <begin position="95"/>
        <end position="323"/>
    </location>
</feature>
<sequence length="582" mass="63735">MPGIYSMMDISRWALQASTAHLDTISHNVANVNTPGYSRQSIVQATRSPELTREGWYGNGVEVVNVVQHVDRLLLGRITDKTSSMNYQDSRLAQLKRLESLANEAGDTSLGEEVTAFFSAWEAVSNNPESSAVRRALTDKAQNLINRFQTLHSDLRNIENDLDIYIKGAVEEANGICQRIAELNSQIVASENTYRTANDFRDERQRQLEKLSELMDIQWFEDVDGSVTVFGGKGKTLVQANYPKDGDRPLEFMPVDGEDRYQVVWQGVEDMAMDKDEISGGKLGAWLKVRDDDLPEMRDFLDKLSNNLISEVNKLHTQGAGLDKFTSVTGTYQGAGPNEPINNTSGEPPFGGLLQDGTLTMWVYEGGTRTKHEISVTAGESMASLATKINDAIDPVNRNFASVDSDNKFCLNASAGQEFLFAGDTSNVLAALGVNTFFTGDSVSNISLNADVASNVRNVAAGRVLEDGEHAAGDKRNALDLADLKDVETMENQDSSVKSDTFNESIIAWASSLGTKVASTKDNLKYAATATSELLDQRDSVSAVNLDEEMVKMVQQQRSYQMAAKLVTVADTLLATVLDMKS</sequence>
<name>A0A0D2GF66_9BACT</name>